<dbReference type="InterPro" id="IPR000835">
    <property type="entry name" value="HTH_MarR-typ"/>
</dbReference>
<dbReference type="GO" id="GO:0006950">
    <property type="term" value="P:response to stress"/>
    <property type="evidence" value="ECO:0007669"/>
    <property type="project" value="TreeGrafter"/>
</dbReference>
<evidence type="ECO:0000256" key="4">
    <source>
        <dbReference type="SAM" id="MobiDB-lite"/>
    </source>
</evidence>
<evidence type="ECO:0000259" key="5">
    <source>
        <dbReference type="PROSITE" id="PS50995"/>
    </source>
</evidence>
<dbReference type="InterPro" id="IPR011991">
    <property type="entry name" value="ArsR-like_HTH"/>
</dbReference>
<dbReference type="EMBL" id="MWQN01000001">
    <property type="protein sequence ID" value="OPC80208.1"/>
    <property type="molecule type" value="Genomic_DNA"/>
</dbReference>
<dbReference type="GO" id="GO:0003677">
    <property type="term" value="F:DNA binding"/>
    <property type="evidence" value="ECO:0007669"/>
    <property type="project" value="UniProtKB-KW"/>
</dbReference>
<proteinExistence type="predicted"/>
<evidence type="ECO:0000313" key="6">
    <source>
        <dbReference type="EMBL" id="OPC80208.1"/>
    </source>
</evidence>
<dbReference type="PROSITE" id="PS01117">
    <property type="entry name" value="HTH_MARR_1"/>
    <property type="match status" value="1"/>
</dbReference>
<dbReference type="PROSITE" id="PS50995">
    <property type="entry name" value="HTH_MARR_2"/>
    <property type="match status" value="1"/>
</dbReference>
<evidence type="ECO:0000256" key="3">
    <source>
        <dbReference type="ARBA" id="ARBA00023163"/>
    </source>
</evidence>
<dbReference type="SMART" id="SM00347">
    <property type="entry name" value="HTH_MARR"/>
    <property type="match status" value="1"/>
</dbReference>
<dbReference type="AlphaFoldDB" id="A0A1T3NTU8"/>
<evidence type="ECO:0000256" key="1">
    <source>
        <dbReference type="ARBA" id="ARBA00023015"/>
    </source>
</evidence>
<dbReference type="InterPro" id="IPR023187">
    <property type="entry name" value="Tscrpt_reg_MarR-type_CS"/>
</dbReference>
<dbReference type="PANTHER" id="PTHR33164">
    <property type="entry name" value="TRANSCRIPTIONAL REGULATOR, MARR FAMILY"/>
    <property type="match status" value="1"/>
</dbReference>
<dbReference type="Pfam" id="PF12802">
    <property type="entry name" value="MarR_2"/>
    <property type="match status" value="1"/>
</dbReference>
<dbReference type="PRINTS" id="PR00598">
    <property type="entry name" value="HTHMARR"/>
</dbReference>
<protein>
    <recommendedName>
        <fullName evidence="5">HTH marR-type domain-containing protein</fullName>
    </recommendedName>
</protein>
<keyword evidence="3" id="KW-0804">Transcription</keyword>
<dbReference type="GO" id="GO:0003700">
    <property type="term" value="F:DNA-binding transcription factor activity"/>
    <property type="evidence" value="ECO:0007669"/>
    <property type="project" value="InterPro"/>
</dbReference>
<dbReference type="SUPFAM" id="SSF46785">
    <property type="entry name" value="Winged helix' DNA-binding domain"/>
    <property type="match status" value="1"/>
</dbReference>
<feature type="region of interest" description="Disordered" evidence="4">
    <location>
        <begin position="169"/>
        <end position="188"/>
    </location>
</feature>
<keyword evidence="1" id="KW-0805">Transcription regulation</keyword>
<dbReference type="PANTHER" id="PTHR33164:SF57">
    <property type="entry name" value="MARR-FAMILY TRANSCRIPTIONAL REGULATOR"/>
    <property type="match status" value="1"/>
</dbReference>
<dbReference type="OrthoDB" id="5148120at2"/>
<keyword evidence="7" id="KW-1185">Reference proteome</keyword>
<feature type="region of interest" description="Disordered" evidence="4">
    <location>
        <begin position="1"/>
        <end position="31"/>
    </location>
</feature>
<dbReference type="Gene3D" id="1.10.10.10">
    <property type="entry name" value="Winged helix-like DNA-binding domain superfamily/Winged helix DNA-binding domain"/>
    <property type="match status" value="1"/>
</dbReference>
<dbReference type="CDD" id="cd00090">
    <property type="entry name" value="HTH_ARSR"/>
    <property type="match status" value="1"/>
</dbReference>
<comment type="caution">
    <text evidence="6">The sequence shown here is derived from an EMBL/GenBank/DDBJ whole genome shotgun (WGS) entry which is preliminary data.</text>
</comment>
<accession>A0A1T3NTU8</accession>
<dbReference type="InterPro" id="IPR039422">
    <property type="entry name" value="MarR/SlyA-like"/>
</dbReference>
<evidence type="ECO:0000256" key="2">
    <source>
        <dbReference type="ARBA" id="ARBA00023125"/>
    </source>
</evidence>
<reference evidence="6 7" key="1">
    <citation type="submission" date="2017-03" db="EMBL/GenBank/DDBJ databases">
        <title>Draft genome sequence of Streptomyces scabrisporus NF3, endophyte isolated from Amphipterygium adstringens.</title>
        <authorList>
            <person name="Vazquez M."/>
            <person name="Ceapa C.D."/>
            <person name="Rodriguez Luna D."/>
            <person name="Sanchez Esquivel S."/>
        </authorList>
    </citation>
    <scope>NUCLEOTIDE SEQUENCE [LARGE SCALE GENOMIC DNA]</scope>
    <source>
        <strain evidence="6 7">NF3</strain>
    </source>
</reference>
<name>A0A1T3NTU8_9ACTN</name>
<evidence type="ECO:0000313" key="7">
    <source>
        <dbReference type="Proteomes" id="UP000190037"/>
    </source>
</evidence>
<dbReference type="Proteomes" id="UP000190037">
    <property type="component" value="Unassembled WGS sequence"/>
</dbReference>
<gene>
    <name evidence="6" type="ORF">B4N89_03930</name>
</gene>
<keyword evidence="2" id="KW-0238">DNA-binding</keyword>
<organism evidence="6 7">
    <name type="scientific">Embleya scabrispora</name>
    <dbReference type="NCBI Taxonomy" id="159449"/>
    <lineage>
        <taxon>Bacteria</taxon>
        <taxon>Bacillati</taxon>
        <taxon>Actinomycetota</taxon>
        <taxon>Actinomycetes</taxon>
        <taxon>Kitasatosporales</taxon>
        <taxon>Streptomycetaceae</taxon>
        <taxon>Embleya</taxon>
    </lineage>
</organism>
<sequence>MSHADNARRATRGAVIDTATTPCDEPTAGRAPDELGREIARLMRLSAAAKARSRAESGPIPDGGDRLLLAYLVIEGPRRVTDLAAMTYLDVSTVSRQIASLVQRGLVERRPDPNDGRGTLLAATDAGEQAFEVYRSRRQAELDRVTRDWSADERRTFVHLLARFNDDLEREQAPARDAAPGAPEGPTA</sequence>
<dbReference type="InterPro" id="IPR036388">
    <property type="entry name" value="WH-like_DNA-bd_sf"/>
</dbReference>
<feature type="domain" description="HTH marR-type" evidence="5">
    <location>
        <begin position="32"/>
        <end position="166"/>
    </location>
</feature>
<dbReference type="InterPro" id="IPR036390">
    <property type="entry name" value="WH_DNA-bd_sf"/>
</dbReference>
<dbReference type="eggNOG" id="COG1846">
    <property type="taxonomic scope" value="Bacteria"/>
</dbReference>